<organism evidence="1 2">
    <name type="scientific">Amycolatopsis roodepoortensis</name>
    <dbReference type="NCBI Taxonomy" id="700274"/>
    <lineage>
        <taxon>Bacteria</taxon>
        <taxon>Bacillati</taxon>
        <taxon>Actinomycetota</taxon>
        <taxon>Actinomycetes</taxon>
        <taxon>Pseudonocardiales</taxon>
        <taxon>Pseudonocardiaceae</taxon>
        <taxon>Amycolatopsis</taxon>
    </lineage>
</organism>
<dbReference type="RefSeq" id="WP_192747018.1">
    <property type="nucleotide sequence ID" value="NZ_JADBEJ010000006.1"/>
</dbReference>
<name>A0ABR9LID9_9PSEU</name>
<reference evidence="1 2" key="1">
    <citation type="submission" date="2020-10" db="EMBL/GenBank/DDBJ databases">
        <title>Sequencing the genomes of 1000 actinobacteria strains.</title>
        <authorList>
            <person name="Klenk H.-P."/>
        </authorList>
    </citation>
    <scope>NUCLEOTIDE SEQUENCE [LARGE SCALE GENOMIC DNA]</scope>
    <source>
        <strain evidence="1 2">DSM 46661</strain>
    </source>
</reference>
<protein>
    <submittedName>
        <fullName evidence="1">Uncharacterized protein</fullName>
    </submittedName>
</protein>
<comment type="caution">
    <text evidence="1">The sequence shown here is derived from an EMBL/GenBank/DDBJ whole genome shotgun (WGS) entry which is preliminary data.</text>
</comment>
<evidence type="ECO:0000313" key="2">
    <source>
        <dbReference type="Proteomes" id="UP000656548"/>
    </source>
</evidence>
<proteinExistence type="predicted"/>
<gene>
    <name evidence="1" type="ORF">H4W30_007540</name>
</gene>
<dbReference type="Proteomes" id="UP000656548">
    <property type="component" value="Unassembled WGS sequence"/>
</dbReference>
<accession>A0ABR9LID9</accession>
<keyword evidence="2" id="KW-1185">Reference proteome</keyword>
<evidence type="ECO:0000313" key="1">
    <source>
        <dbReference type="EMBL" id="MBE1580459.1"/>
    </source>
</evidence>
<sequence>MPITIHSGPGDTMPGRDDEPDLVQLVIARLGSHFRGRWDHEALDAAATDVLNELAHAAGDSHTPTPSQIDELAAAVRARGEAGAA</sequence>
<dbReference type="EMBL" id="JADBEJ010000006">
    <property type="protein sequence ID" value="MBE1580459.1"/>
    <property type="molecule type" value="Genomic_DNA"/>
</dbReference>